<feature type="transmembrane region" description="Helical" evidence="7">
    <location>
        <begin position="293"/>
        <end position="313"/>
    </location>
</feature>
<feature type="transmembrane region" description="Helical" evidence="7">
    <location>
        <begin position="36"/>
        <end position="57"/>
    </location>
</feature>
<sequence>MALDVRPAPGGARVAPPPQRRRWRTRLSRLDVSLSPYLYISPFYLLFLVFGLFPLGYTFWVSLNHWEIIGGHEYIGLQNYSRLLTDDQFWNAVGNTFGMFLLATVPQLLLALFLANALNRKMRAPTLFRMGVLLPLVTSIAAVAIVFTQIFGRDYGMANWFLHFFGVHKIDWQANKWSAWLAVATMVDWRWTGYNSLIFLAGMQAIPRSLYEAAAIDGATRIRQFWSVTVPLLRPTIIFVTIISTIGGLQLFTEPLMFNSGYMNGGSLRQSQTVMMYMYENAFQRFQYGYGSAVAWMLFLLILVFSLLNFLIIRRLSRGAT</sequence>
<feature type="transmembrane region" description="Helical" evidence="7">
    <location>
        <begin position="97"/>
        <end position="118"/>
    </location>
</feature>
<dbReference type="EMBL" id="VFOZ01000001">
    <property type="protein sequence ID" value="TQL95118.1"/>
    <property type="molecule type" value="Genomic_DNA"/>
</dbReference>
<dbReference type="RefSeq" id="WP_141952994.1">
    <property type="nucleotide sequence ID" value="NZ_VFOZ01000001.1"/>
</dbReference>
<dbReference type="GO" id="GO:0005886">
    <property type="term" value="C:plasma membrane"/>
    <property type="evidence" value="ECO:0007669"/>
    <property type="project" value="UniProtKB-SubCell"/>
</dbReference>
<evidence type="ECO:0000256" key="4">
    <source>
        <dbReference type="ARBA" id="ARBA00022692"/>
    </source>
</evidence>
<dbReference type="Pfam" id="PF00528">
    <property type="entry name" value="BPD_transp_1"/>
    <property type="match status" value="1"/>
</dbReference>
<evidence type="ECO:0000313" key="10">
    <source>
        <dbReference type="Proteomes" id="UP000316096"/>
    </source>
</evidence>
<proteinExistence type="inferred from homology"/>
<feature type="domain" description="ABC transmembrane type-1" evidence="8">
    <location>
        <begin position="93"/>
        <end position="309"/>
    </location>
</feature>
<comment type="caution">
    <text evidence="9">The sequence shown here is derived from an EMBL/GenBank/DDBJ whole genome shotgun (WGS) entry which is preliminary data.</text>
</comment>
<feature type="transmembrane region" description="Helical" evidence="7">
    <location>
        <begin position="232"/>
        <end position="253"/>
    </location>
</feature>
<evidence type="ECO:0000256" key="5">
    <source>
        <dbReference type="ARBA" id="ARBA00022989"/>
    </source>
</evidence>
<evidence type="ECO:0000313" key="9">
    <source>
        <dbReference type="EMBL" id="TQL95118.1"/>
    </source>
</evidence>
<dbReference type="AlphaFoldDB" id="A0A543CDD7"/>
<comment type="subcellular location">
    <subcellularLocation>
        <location evidence="1 7">Cell membrane</location>
        <topology evidence="1 7">Multi-pass membrane protein</topology>
    </subcellularLocation>
</comment>
<dbReference type="PANTHER" id="PTHR30193:SF37">
    <property type="entry name" value="INNER MEMBRANE ABC TRANSPORTER PERMEASE PROTEIN YCJO"/>
    <property type="match status" value="1"/>
</dbReference>
<keyword evidence="2 7" id="KW-0813">Transport</keyword>
<evidence type="ECO:0000256" key="6">
    <source>
        <dbReference type="ARBA" id="ARBA00023136"/>
    </source>
</evidence>
<evidence type="ECO:0000256" key="1">
    <source>
        <dbReference type="ARBA" id="ARBA00004651"/>
    </source>
</evidence>
<dbReference type="CDD" id="cd06261">
    <property type="entry name" value="TM_PBP2"/>
    <property type="match status" value="1"/>
</dbReference>
<feature type="transmembrane region" description="Helical" evidence="7">
    <location>
        <begin position="130"/>
        <end position="152"/>
    </location>
</feature>
<evidence type="ECO:0000259" key="8">
    <source>
        <dbReference type="PROSITE" id="PS50928"/>
    </source>
</evidence>
<evidence type="ECO:0000256" key="7">
    <source>
        <dbReference type="RuleBase" id="RU363032"/>
    </source>
</evidence>
<dbReference type="InterPro" id="IPR000515">
    <property type="entry name" value="MetI-like"/>
</dbReference>
<keyword evidence="4 7" id="KW-0812">Transmembrane</keyword>
<evidence type="ECO:0000256" key="3">
    <source>
        <dbReference type="ARBA" id="ARBA00022475"/>
    </source>
</evidence>
<comment type="similarity">
    <text evidence="7">Belongs to the binding-protein-dependent transport system permease family.</text>
</comment>
<feature type="transmembrane region" description="Helical" evidence="7">
    <location>
        <begin position="191"/>
        <end position="211"/>
    </location>
</feature>
<dbReference type="Gene3D" id="1.10.3720.10">
    <property type="entry name" value="MetI-like"/>
    <property type="match status" value="1"/>
</dbReference>
<keyword evidence="5 7" id="KW-1133">Transmembrane helix</keyword>
<dbReference type="InterPro" id="IPR051393">
    <property type="entry name" value="ABC_transporter_permease"/>
</dbReference>
<dbReference type="PROSITE" id="PS50928">
    <property type="entry name" value="ABC_TM1"/>
    <property type="match status" value="1"/>
</dbReference>
<organism evidence="9 10">
    <name type="scientific">Actinoallomurus bryophytorum</name>
    <dbReference type="NCBI Taxonomy" id="1490222"/>
    <lineage>
        <taxon>Bacteria</taxon>
        <taxon>Bacillati</taxon>
        <taxon>Actinomycetota</taxon>
        <taxon>Actinomycetes</taxon>
        <taxon>Streptosporangiales</taxon>
        <taxon>Thermomonosporaceae</taxon>
        <taxon>Actinoallomurus</taxon>
    </lineage>
</organism>
<gene>
    <name evidence="9" type="ORF">FB559_0613</name>
</gene>
<dbReference type="GO" id="GO:0055085">
    <property type="term" value="P:transmembrane transport"/>
    <property type="evidence" value="ECO:0007669"/>
    <property type="project" value="InterPro"/>
</dbReference>
<dbReference type="PANTHER" id="PTHR30193">
    <property type="entry name" value="ABC TRANSPORTER PERMEASE PROTEIN"/>
    <property type="match status" value="1"/>
</dbReference>
<dbReference type="Proteomes" id="UP000316096">
    <property type="component" value="Unassembled WGS sequence"/>
</dbReference>
<reference evidence="9 10" key="1">
    <citation type="submission" date="2019-06" db="EMBL/GenBank/DDBJ databases">
        <title>Sequencing the genomes of 1000 actinobacteria strains.</title>
        <authorList>
            <person name="Klenk H.-P."/>
        </authorList>
    </citation>
    <scope>NUCLEOTIDE SEQUENCE [LARGE SCALE GENOMIC DNA]</scope>
    <source>
        <strain evidence="9 10">DSM 102200</strain>
    </source>
</reference>
<keyword evidence="3" id="KW-1003">Cell membrane</keyword>
<evidence type="ECO:0000256" key="2">
    <source>
        <dbReference type="ARBA" id="ARBA00022448"/>
    </source>
</evidence>
<accession>A0A543CDD7</accession>
<keyword evidence="6 7" id="KW-0472">Membrane</keyword>
<keyword evidence="10" id="KW-1185">Reference proteome</keyword>
<protein>
    <submittedName>
        <fullName evidence="9">Cellobiose transport system permease protein</fullName>
    </submittedName>
</protein>
<dbReference type="SUPFAM" id="SSF161098">
    <property type="entry name" value="MetI-like"/>
    <property type="match status" value="1"/>
</dbReference>
<name>A0A543CDD7_9ACTN</name>
<dbReference type="OrthoDB" id="4319190at2"/>
<dbReference type="InterPro" id="IPR035906">
    <property type="entry name" value="MetI-like_sf"/>
</dbReference>